<organism evidence="2 3">
    <name type="scientific">Nonomuraea insulae</name>
    <dbReference type="NCBI Taxonomy" id="1616787"/>
    <lineage>
        <taxon>Bacteria</taxon>
        <taxon>Bacillati</taxon>
        <taxon>Actinomycetota</taxon>
        <taxon>Actinomycetes</taxon>
        <taxon>Streptosporangiales</taxon>
        <taxon>Streptosporangiaceae</taxon>
        <taxon>Nonomuraea</taxon>
    </lineage>
</organism>
<evidence type="ECO:0000256" key="1">
    <source>
        <dbReference type="SAM" id="MobiDB-lite"/>
    </source>
</evidence>
<reference evidence="3" key="1">
    <citation type="journal article" date="2019" name="Int. J. Syst. Evol. Microbiol.">
        <title>The Global Catalogue of Microorganisms (GCM) 10K type strain sequencing project: providing services to taxonomists for standard genome sequencing and annotation.</title>
        <authorList>
            <consortium name="The Broad Institute Genomics Platform"/>
            <consortium name="The Broad Institute Genome Sequencing Center for Infectious Disease"/>
            <person name="Wu L."/>
            <person name="Ma J."/>
        </authorList>
    </citation>
    <scope>NUCLEOTIDE SEQUENCE [LARGE SCALE GENOMIC DNA]</scope>
    <source>
        <strain evidence="3">CCUG 53903</strain>
    </source>
</reference>
<proteinExistence type="predicted"/>
<accession>A0ABW1C9D2</accession>
<evidence type="ECO:0000313" key="3">
    <source>
        <dbReference type="Proteomes" id="UP001596058"/>
    </source>
</evidence>
<dbReference type="EMBL" id="JBHSPA010000003">
    <property type="protein sequence ID" value="MFC5822320.1"/>
    <property type="molecule type" value="Genomic_DNA"/>
</dbReference>
<dbReference type="Gene3D" id="2.50.20.20">
    <property type="match status" value="1"/>
</dbReference>
<dbReference type="RefSeq" id="WP_379511876.1">
    <property type="nucleotide sequence ID" value="NZ_JBHSPA010000003.1"/>
</dbReference>
<sequence length="313" mass="34898">MAYDLIQQDHSITECRRIGPCAESLDPAAEKRDHDEISCCEDPLLMRRRMAVVGFLVAASTVTAAPAVRADAVMDPADAIQRQLVPGHGVKIVQRARSKWFDSWSSLKPVRGVVGFGKGEIVATDLTNFNLGRHGIRNICIGKRGYELYAKSDPPLPPGKSWVTYEWPCQLVLKSGHHVSLSNPATLRAVLATTARKRPAGVYDGVRTTLYEGTITFAQLHKANPGMRIGFRSRPTGKYASWKVSWRLWIGRDQLVRRAWSAWHDPNDSPDRSAGENPYYSFEEDLRLSDWGMKADIQPPPADETVSSEELDD</sequence>
<gene>
    <name evidence="2" type="ORF">ACFPZ3_00495</name>
</gene>
<dbReference type="Proteomes" id="UP001596058">
    <property type="component" value="Unassembled WGS sequence"/>
</dbReference>
<evidence type="ECO:0000313" key="2">
    <source>
        <dbReference type="EMBL" id="MFC5822320.1"/>
    </source>
</evidence>
<name>A0ABW1C9D2_9ACTN</name>
<keyword evidence="3" id="KW-1185">Reference proteome</keyword>
<protein>
    <submittedName>
        <fullName evidence="2">Uncharacterized protein</fullName>
    </submittedName>
</protein>
<feature type="region of interest" description="Disordered" evidence="1">
    <location>
        <begin position="293"/>
        <end position="313"/>
    </location>
</feature>
<comment type="caution">
    <text evidence="2">The sequence shown here is derived from an EMBL/GenBank/DDBJ whole genome shotgun (WGS) entry which is preliminary data.</text>
</comment>